<name>U1LRC0_9MICO</name>
<keyword evidence="2" id="KW-0804">Transcription</keyword>
<dbReference type="Gene3D" id="1.10.10.60">
    <property type="entry name" value="Homeodomain-like"/>
    <property type="match status" value="1"/>
</dbReference>
<dbReference type="InterPro" id="IPR025996">
    <property type="entry name" value="MT1864/Rv1816-like_C"/>
</dbReference>
<dbReference type="Pfam" id="PF13305">
    <property type="entry name" value="TetR_C_33"/>
    <property type="match status" value="1"/>
</dbReference>
<evidence type="ECO:0000313" key="5">
    <source>
        <dbReference type="Proteomes" id="UP000016462"/>
    </source>
</evidence>
<proteinExistence type="predicted"/>
<feature type="domain" description="HTH-type transcriptional regulator MT1864/Rv1816-like C-terminal" evidence="3">
    <location>
        <begin position="99"/>
        <end position="192"/>
    </location>
</feature>
<dbReference type="SUPFAM" id="SSF48498">
    <property type="entry name" value="Tetracyclin repressor-like, C-terminal domain"/>
    <property type="match status" value="1"/>
</dbReference>
<dbReference type="InterPro" id="IPR036271">
    <property type="entry name" value="Tet_transcr_reg_TetR-rel_C_sf"/>
</dbReference>
<evidence type="ECO:0000256" key="1">
    <source>
        <dbReference type="ARBA" id="ARBA00023015"/>
    </source>
</evidence>
<evidence type="ECO:0000256" key="2">
    <source>
        <dbReference type="ARBA" id="ARBA00023163"/>
    </source>
</evidence>
<dbReference type="EMBL" id="ASHR01000014">
    <property type="protein sequence ID" value="ERG65034.1"/>
    <property type="molecule type" value="Genomic_DNA"/>
</dbReference>
<sequence length="195" mass="20154">MRCSPSRAASGGPWARRVPRAGLSPAALVDVALEELDAGGGPLSISAIAARAGVKPPSIYKHVAGLAELEALVGARIYDDLGHELEAATAGLERADAARAFLHAYRAFAVRHPERYRALPVHPLGHPLLEAAGERVLGIAARAVDGLSGDDAIHALRALRAAAHGFATLEAAGGFGLATDVDASFDRLVDRLVAP</sequence>
<dbReference type="AlphaFoldDB" id="U1LRC0"/>
<dbReference type="InterPro" id="IPR009057">
    <property type="entry name" value="Homeodomain-like_sf"/>
</dbReference>
<dbReference type="Gene3D" id="1.10.357.10">
    <property type="entry name" value="Tetracycline Repressor, domain 2"/>
    <property type="match status" value="1"/>
</dbReference>
<keyword evidence="5" id="KW-1185">Reference proteome</keyword>
<evidence type="ECO:0000259" key="3">
    <source>
        <dbReference type="Pfam" id="PF13305"/>
    </source>
</evidence>
<reference evidence="4 5" key="1">
    <citation type="journal article" date="2013" name="Genome Announc.">
        <title>First draft genome sequence from a member of the genus agrococcus, isolated from modern microbialites.</title>
        <authorList>
            <person name="White R.A.III."/>
            <person name="Grassa C.J."/>
            <person name="Suttle C.A."/>
        </authorList>
    </citation>
    <scope>NUCLEOTIDE SEQUENCE [LARGE SCALE GENOMIC DNA]</scope>
    <source>
        <strain evidence="4 5">RW1</strain>
    </source>
</reference>
<protein>
    <recommendedName>
        <fullName evidence="3">HTH-type transcriptional regulator MT1864/Rv1816-like C-terminal domain-containing protein</fullName>
    </recommendedName>
</protein>
<dbReference type="Proteomes" id="UP000016462">
    <property type="component" value="Unassembled WGS sequence"/>
</dbReference>
<organism evidence="4 5">
    <name type="scientific">Agrococcus pavilionensis RW1</name>
    <dbReference type="NCBI Taxonomy" id="1330458"/>
    <lineage>
        <taxon>Bacteria</taxon>
        <taxon>Bacillati</taxon>
        <taxon>Actinomycetota</taxon>
        <taxon>Actinomycetes</taxon>
        <taxon>Micrococcales</taxon>
        <taxon>Microbacteriaceae</taxon>
        <taxon>Agrococcus</taxon>
    </lineage>
</organism>
<comment type="caution">
    <text evidence="4">The sequence shown here is derived from an EMBL/GenBank/DDBJ whole genome shotgun (WGS) entry which is preliminary data.</text>
</comment>
<gene>
    <name evidence="4" type="ORF">L332_11345</name>
</gene>
<dbReference type="SUPFAM" id="SSF46689">
    <property type="entry name" value="Homeodomain-like"/>
    <property type="match status" value="1"/>
</dbReference>
<keyword evidence="1" id="KW-0805">Transcription regulation</keyword>
<evidence type="ECO:0000313" key="4">
    <source>
        <dbReference type="EMBL" id="ERG65034.1"/>
    </source>
</evidence>
<accession>U1LRC0</accession>